<proteinExistence type="inferred from homology"/>
<evidence type="ECO:0000313" key="10">
    <source>
        <dbReference type="Proteomes" id="UP000335538"/>
    </source>
</evidence>
<keyword evidence="9" id="KW-0255">Endonuclease</keyword>
<comment type="catalytic activity">
    <reaction evidence="1">
        <text>a 1,2-diacyl-sn-glycero-3-phosphocholine + H2O = a 1,2-diacyl-sn-glycero-3-phosphate + choline + H(+)</text>
        <dbReference type="Rhea" id="RHEA:14445"/>
        <dbReference type="ChEBI" id="CHEBI:15354"/>
        <dbReference type="ChEBI" id="CHEBI:15377"/>
        <dbReference type="ChEBI" id="CHEBI:15378"/>
        <dbReference type="ChEBI" id="CHEBI:57643"/>
        <dbReference type="ChEBI" id="CHEBI:58608"/>
        <dbReference type="EC" id="3.1.4.4"/>
    </reaction>
</comment>
<evidence type="ECO:0000259" key="8">
    <source>
        <dbReference type="PROSITE" id="PS50035"/>
    </source>
</evidence>
<dbReference type="Pfam" id="PF13091">
    <property type="entry name" value="PLDc_2"/>
    <property type="match status" value="1"/>
</dbReference>
<dbReference type="InterPro" id="IPR051406">
    <property type="entry name" value="PLD_domain"/>
</dbReference>
<organism evidence="9 10">
    <name type="scientific">Pandoraea sputorum</name>
    <dbReference type="NCBI Taxonomy" id="93222"/>
    <lineage>
        <taxon>Bacteria</taxon>
        <taxon>Pseudomonadati</taxon>
        <taxon>Pseudomonadota</taxon>
        <taxon>Betaproteobacteria</taxon>
        <taxon>Burkholderiales</taxon>
        <taxon>Burkholderiaceae</taxon>
        <taxon>Pandoraea</taxon>
    </lineage>
</organism>
<evidence type="ECO:0000256" key="3">
    <source>
        <dbReference type="ARBA" id="ARBA00012027"/>
    </source>
</evidence>
<dbReference type="PROSITE" id="PS50035">
    <property type="entry name" value="PLD"/>
    <property type="match status" value="1"/>
</dbReference>
<dbReference type="SMART" id="SM00155">
    <property type="entry name" value="PLDc"/>
    <property type="match status" value="1"/>
</dbReference>
<dbReference type="GO" id="GO:0004630">
    <property type="term" value="F:phospholipase D activity"/>
    <property type="evidence" value="ECO:0007669"/>
    <property type="project" value="UniProtKB-EC"/>
</dbReference>
<dbReference type="RefSeq" id="WP_224796808.1">
    <property type="nucleotide sequence ID" value="NZ_CABPSR010000026.1"/>
</dbReference>
<feature type="chain" id="PRO_5022900474" description="phospholipase D" evidence="7">
    <location>
        <begin position="20"/>
        <end position="203"/>
    </location>
</feature>
<accession>A0A5E5BI53</accession>
<evidence type="ECO:0000256" key="5">
    <source>
        <dbReference type="ARBA" id="ARBA00022963"/>
    </source>
</evidence>
<evidence type="ECO:0000256" key="4">
    <source>
        <dbReference type="ARBA" id="ARBA00022801"/>
    </source>
</evidence>
<sequence length="203" mass="21666">MRRFIVYAAWLAFAPVAGAHGLTLGGLTEGEHVASAEPGPPASAPTAEAARVAEVAFSPEAGGEALVLKVIDSAKTSIRLAGYLFTSPPVVRALLDAKQRGVDVAVAVDDKGTRSTAARQALNLLVNAGIPTRTVSVYAVHHDKYIVIDGLHVETGSFNYTVGAAKRNSENVLVLWNYPTLAAQYLAHWQSRWEQGQPYQPSY</sequence>
<dbReference type="GO" id="GO:0016891">
    <property type="term" value="F:RNA endonuclease activity producing 5'-phosphomonoesters, hydrolytic mechanism"/>
    <property type="evidence" value="ECO:0007669"/>
    <property type="project" value="TreeGrafter"/>
</dbReference>
<dbReference type="GO" id="GO:0006793">
    <property type="term" value="P:phosphorus metabolic process"/>
    <property type="evidence" value="ECO:0007669"/>
    <property type="project" value="UniProtKB-ARBA"/>
</dbReference>
<evidence type="ECO:0000256" key="7">
    <source>
        <dbReference type="SAM" id="SignalP"/>
    </source>
</evidence>
<gene>
    <name evidence="9" type="ORF">PSP31121_05212</name>
</gene>
<protein>
    <recommendedName>
        <fullName evidence="3">phospholipase D</fullName>
        <ecNumber evidence="3">3.1.4.4</ecNumber>
    </recommendedName>
</protein>
<comment type="similarity">
    <text evidence="2">Belongs to the phospholipase D family.</text>
</comment>
<dbReference type="Gene3D" id="3.30.870.10">
    <property type="entry name" value="Endonuclease Chain A"/>
    <property type="match status" value="1"/>
</dbReference>
<dbReference type="CDD" id="cd09170">
    <property type="entry name" value="PLDc_Nuc"/>
    <property type="match status" value="1"/>
</dbReference>
<dbReference type="GO" id="GO:0016042">
    <property type="term" value="P:lipid catabolic process"/>
    <property type="evidence" value="ECO:0007669"/>
    <property type="project" value="UniProtKB-KW"/>
</dbReference>
<feature type="signal peptide" evidence="7">
    <location>
        <begin position="1"/>
        <end position="19"/>
    </location>
</feature>
<dbReference type="InterPro" id="IPR025202">
    <property type="entry name" value="PLD-like_dom"/>
</dbReference>
<dbReference type="AlphaFoldDB" id="A0A5E5BI53"/>
<keyword evidence="6" id="KW-0443">Lipid metabolism</keyword>
<evidence type="ECO:0000256" key="1">
    <source>
        <dbReference type="ARBA" id="ARBA00000798"/>
    </source>
</evidence>
<keyword evidence="9" id="KW-0540">Nuclease</keyword>
<keyword evidence="7" id="KW-0732">Signal</keyword>
<dbReference type="EMBL" id="CABPSR010000026">
    <property type="protein sequence ID" value="VVE85394.1"/>
    <property type="molecule type" value="Genomic_DNA"/>
</dbReference>
<keyword evidence="4" id="KW-0378">Hydrolase</keyword>
<evidence type="ECO:0000313" key="9">
    <source>
        <dbReference type="EMBL" id="VVE85394.1"/>
    </source>
</evidence>
<dbReference type="PANTHER" id="PTHR43856">
    <property type="entry name" value="CARDIOLIPIN HYDROLASE"/>
    <property type="match status" value="1"/>
</dbReference>
<feature type="domain" description="PLD phosphodiesterase" evidence="8">
    <location>
        <begin position="137"/>
        <end position="164"/>
    </location>
</feature>
<reference evidence="9 10" key="1">
    <citation type="submission" date="2019-08" db="EMBL/GenBank/DDBJ databases">
        <authorList>
            <person name="Peeters C."/>
        </authorList>
    </citation>
    <scope>NUCLEOTIDE SEQUENCE [LARGE SCALE GENOMIC DNA]</scope>
    <source>
        <strain evidence="9 10">LMG 31121</strain>
    </source>
</reference>
<dbReference type="Proteomes" id="UP000335538">
    <property type="component" value="Unassembled WGS sequence"/>
</dbReference>
<name>A0A5E5BI53_9BURK</name>
<evidence type="ECO:0000256" key="2">
    <source>
        <dbReference type="ARBA" id="ARBA00008664"/>
    </source>
</evidence>
<dbReference type="EC" id="3.1.4.4" evidence="3"/>
<dbReference type="PANTHER" id="PTHR43856:SF1">
    <property type="entry name" value="MITOCHONDRIAL CARDIOLIPIN HYDROLASE"/>
    <property type="match status" value="1"/>
</dbReference>
<dbReference type="InterPro" id="IPR001736">
    <property type="entry name" value="PLipase_D/transphosphatidylase"/>
</dbReference>
<dbReference type="SUPFAM" id="SSF56024">
    <property type="entry name" value="Phospholipase D/nuclease"/>
    <property type="match status" value="1"/>
</dbReference>
<keyword evidence="5" id="KW-0442">Lipid degradation</keyword>
<evidence type="ECO:0000256" key="6">
    <source>
        <dbReference type="ARBA" id="ARBA00023098"/>
    </source>
</evidence>